<dbReference type="Pfam" id="PF03576">
    <property type="entry name" value="Peptidase_S58"/>
    <property type="match status" value="1"/>
</dbReference>
<evidence type="ECO:0000313" key="3">
    <source>
        <dbReference type="Proteomes" id="UP000215027"/>
    </source>
</evidence>
<gene>
    <name evidence="2" type="ORF">CFX0092_A3335</name>
</gene>
<dbReference type="SUPFAM" id="SSF56266">
    <property type="entry name" value="DmpA/ArgJ-like"/>
    <property type="match status" value="1"/>
</dbReference>
<reference evidence="2" key="1">
    <citation type="submission" date="2016-01" db="EMBL/GenBank/DDBJ databases">
        <authorList>
            <person name="Mcilroy J.S."/>
            <person name="Karst M S."/>
            <person name="Albertsen M."/>
        </authorList>
    </citation>
    <scope>NUCLEOTIDE SEQUENCE</scope>
    <source>
        <strain evidence="2">Cfx-K</strain>
    </source>
</reference>
<sequence>MTRLRDLNITIGEFPTGPHNAITDVAGVRVGHTTIIHDEPRVARTGVTVIMPRDGGESWRNPSFAAHHSFNGCGEMTGLLWIEESGQLSHPIALTNTNQVGTVHEALVAYAQERGYTETSSLPVVGETWDGWLNDMDGFHLRAAHVYTALEGAADGPVAEGNVGGGTGMICHEFKGGIGTSSRIVETKSGTYTIGALVQANHGSREDFRVDGVPVGRLIATPTPWDEAAGSSSILIVIATDAPLLPYQCRRLAKRATVGFARAGGVGHNGSGDIFLAFATGNQLADGDGLPVLRMVPNHHLNPMFVAAAEAVEESILNAVVAAETMTGWRGRTAHGLPRDELARIMAGYRTDEERRYRRGPVHQ</sequence>
<dbReference type="InterPro" id="IPR005321">
    <property type="entry name" value="Peptidase_S58_DmpA"/>
</dbReference>
<dbReference type="AlphaFoldDB" id="A0A170PJ27"/>
<evidence type="ECO:0000256" key="1">
    <source>
        <dbReference type="ARBA" id="ARBA00007068"/>
    </source>
</evidence>
<name>A0A170PJ27_9CHLR</name>
<dbReference type="CDD" id="cd02253">
    <property type="entry name" value="DmpA"/>
    <property type="match status" value="1"/>
</dbReference>
<evidence type="ECO:0000313" key="2">
    <source>
        <dbReference type="EMBL" id="CUS05213.2"/>
    </source>
</evidence>
<dbReference type="OrthoDB" id="9770388at2"/>
<dbReference type="EMBL" id="LN890655">
    <property type="protein sequence ID" value="CUS05213.2"/>
    <property type="molecule type" value="Genomic_DNA"/>
</dbReference>
<accession>A0A170PJ27</accession>
<dbReference type="KEGG" id="pbf:CFX0092_A3335"/>
<keyword evidence="3" id="KW-1185">Reference proteome</keyword>
<dbReference type="Proteomes" id="UP000215027">
    <property type="component" value="Chromosome I"/>
</dbReference>
<dbReference type="RefSeq" id="WP_095044453.1">
    <property type="nucleotide sequence ID" value="NZ_LN890655.1"/>
</dbReference>
<dbReference type="Gene3D" id="3.60.70.12">
    <property type="entry name" value="L-amino peptidase D-ALA esterase/amidase"/>
    <property type="match status" value="1"/>
</dbReference>
<organism evidence="2 3">
    <name type="scientific">Candidatus Promineifilum breve</name>
    <dbReference type="NCBI Taxonomy" id="1806508"/>
    <lineage>
        <taxon>Bacteria</taxon>
        <taxon>Bacillati</taxon>
        <taxon>Chloroflexota</taxon>
        <taxon>Ardenticatenia</taxon>
        <taxon>Candidatus Promineifilales</taxon>
        <taxon>Candidatus Promineifilaceae</taxon>
        <taxon>Candidatus Promineifilum</taxon>
    </lineage>
</organism>
<dbReference type="InterPro" id="IPR016117">
    <property type="entry name" value="ArgJ-like_dom_sf"/>
</dbReference>
<dbReference type="PANTHER" id="PTHR36512">
    <property type="entry name" value="D-AMINOPEPTIDASE"/>
    <property type="match status" value="1"/>
</dbReference>
<dbReference type="PANTHER" id="PTHR36512:SF3">
    <property type="entry name" value="BLR5678 PROTEIN"/>
    <property type="match status" value="1"/>
</dbReference>
<dbReference type="GO" id="GO:0004177">
    <property type="term" value="F:aminopeptidase activity"/>
    <property type="evidence" value="ECO:0007669"/>
    <property type="project" value="TreeGrafter"/>
</dbReference>
<protein>
    <submittedName>
        <fullName evidence="2">Peptidase S58 DmpA</fullName>
    </submittedName>
</protein>
<proteinExistence type="inferred from homology"/>
<comment type="similarity">
    <text evidence="1">Belongs to the peptidase S58 family.</text>
</comment>